<dbReference type="AlphaFoldDB" id="A0A0E9UC58"/>
<protein>
    <submittedName>
        <fullName evidence="1">Uncharacterized protein</fullName>
    </submittedName>
</protein>
<sequence length="67" mass="7957">MSYIYTANTLNIMSLFRRPSGPLELTRTQTLLNASCLFYLLKCFFFRPQSVQMTESSKLHVKAYLWW</sequence>
<accession>A0A0E9UC58</accession>
<name>A0A0E9UC58_ANGAN</name>
<reference evidence="1" key="1">
    <citation type="submission" date="2014-11" db="EMBL/GenBank/DDBJ databases">
        <authorList>
            <person name="Amaro Gonzalez C."/>
        </authorList>
    </citation>
    <scope>NUCLEOTIDE SEQUENCE</scope>
</reference>
<proteinExistence type="predicted"/>
<evidence type="ECO:0000313" key="1">
    <source>
        <dbReference type="EMBL" id="JAH62775.1"/>
    </source>
</evidence>
<reference evidence="1" key="2">
    <citation type="journal article" date="2015" name="Fish Shellfish Immunol.">
        <title>Early steps in the European eel (Anguilla anguilla)-Vibrio vulnificus interaction in the gills: Role of the RtxA13 toxin.</title>
        <authorList>
            <person name="Callol A."/>
            <person name="Pajuelo D."/>
            <person name="Ebbesson L."/>
            <person name="Teles M."/>
            <person name="MacKenzie S."/>
            <person name="Amaro C."/>
        </authorList>
    </citation>
    <scope>NUCLEOTIDE SEQUENCE</scope>
</reference>
<organism evidence="1">
    <name type="scientific">Anguilla anguilla</name>
    <name type="common">European freshwater eel</name>
    <name type="synonym">Muraena anguilla</name>
    <dbReference type="NCBI Taxonomy" id="7936"/>
    <lineage>
        <taxon>Eukaryota</taxon>
        <taxon>Metazoa</taxon>
        <taxon>Chordata</taxon>
        <taxon>Craniata</taxon>
        <taxon>Vertebrata</taxon>
        <taxon>Euteleostomi</taxon>
        <taxon>Actinopterygii</taxon>
        <taxon>Neopterygii</taxon>
        <taxon>Teleostei</taxon>
        <taxon>Anguilliformes</taxon>
        <taxon>Anguillidae</taxon>
        <taxon>Anguilla</taxon>
    </lineage>
</organism>
<dbReference type="EMBL" id="GBXM01045802">
    <property type="protein sequence ID" value="JAH62775.1"/>
    <property type="molecule type" value="Transcribed_RNA"/>
</dbReference>